<gene>
    <name evidence="1" type="ORF">SR41_07415</name>
</gene>
<dbReference type="EMBL" id="JXTP01000028">
    <property type="protein sequence ID" value="KIU28562.1"/>
    <property type="molecule type" value="Genomic_DNA"/>
</dbReference>
<dbReference type="InterPro" id="IPR010836">
    <property type="entry name" value="SapC"/>
</dbReference>
<sequence>MDDLDLMEPRQARYQPHEDAEPVLLLDYVAINRDRLEALDSAAVAQLQALGGWGPAYAHLLSAGN</sequence>
<proteinExistence type="predicted"/>
<name>A0A0D1MDE9_9SPHN</name>
<comment type="caution">
    <text evidence="1">The sequence shown here is derived from an EMBL/GenBank/DDBJ whole genome shotgun (WGS) entry which is preliminary data.</text>
</comment>
<protein>
    <submittedName>
        <fullName evidence="1">Uncharacterized protein</fullName>
    </submittedName>
</protein>
<accession>A0A0D1MDE9</accession>
<organism evidence="1 2">
    <name type="scientific">Sphingomonas melonis</name>
    <dbReference type="NCBI Taxonomy" id="152682"/>
    <lineage>
        <taxon>Bacteria</taxon>
        <taxon>Pseudomonadati</taxon>
        <taxon>Pseudomonadota</taxon>
        <taxon>Alphaproteobacteria</taxon>
        <taxon>Sphingomonadales</taxon>
        <taxon>Sphingomonadaceae</taxon>
        <taxon>Sphingomonas</taxon>
    </lineage>
</organism>
<dbReference type="Proteomes" id="UP000033203">
    <property type="component" value="Unassembled WGS sequence"/>
</dbReference>
<dbReference type="PATRIC" id="fig|1549858.7.peg.293"/>
<evidence type="ECO:0000313" key="1">
    <source>
        <dbReference type="EMBL" id="KIU28562.1"/>
    </source>
</evidence>
<reference evidence="1 2" key="1">
    <citation type="submission" date="2015-01" db="EMBL/GenBank/DDBJ databases">
        <title>Genome of Sphingomonas taxi strain 30a.</title>
        <authorList>
            <person name="Eevers N."/>
            <person name="Van Hamme J."/>
            <person name="Bottos E."/>
            <person name="Weyens N."/>
            <person name="Vangronsveld J."/>
        </authorList>
    </citation>
    <scope>NUCLEOTIDE SEQUENCE [LARGE SCALE GENOMIC DNA]</scope>
    <source>
        <strain evidence="1 2">30a</strain>
    </source>
</reference>
<dbReference type="AlphaFoldDB" id="A0A0D1MDE9"/>
<dbReference type="Pfam" id="PF07277">
    <property type="entry name" value="SapC"/>
    <property type="match status" value="1"/>
</dbReference>
<evidence type="ECO:0000313" key="2">
    <source>
        <dbReference type="Proteomes" id="UP000033203"/>
    </source>
</evidence>